<organism evidence="3 4">
    <name type="scientific">Azospirillum brasilense</name>
    <dbReference type="NCBI Taxonomy" id="192"/>
    <lineage>
        <taxon>Bacteria</taxon>
        <taxon>Pseudomonadati</taxon>
        <taxon>Pseudomonadota</taxon>
        <taxon>Alphaproteobacteria</taxon>
        <taxon>Rhodospirillales</taxon>
        <taxon>Azospirillaceae</taxon>
        <taxon>Azospirillum</taxon>
    </lineage>
</organism>
<evidence type="ECO:0000259" key="2">
    <source>
        <dbReference type="SMART" id="SM00014"/>
    </source>
</evidence>
<evidence type="ECO:0000313" key="4">
    <source>
        <dbReference type="Proteomes" id="UP000298596"/>
    </source>
</evidence>
<dbReference type="InterPro" id="IPR000326">
    <property type="entry name" value="PAP2/HPO"/>
</dbReference>
<dbReference type="SMART" id="SM00014">
    <property type="entry name" value="acidPPc"/>
    <property type="match status" value="1"/>
</dbReference>
<evidence type="ECO:0000313" key="3">
    <source>
        <dbReference type="EMBL" id="QCO02717.1"/>
    </source>
</evidence>
<feature type="domain" description="Phosphatidic acid phosphatase type 2/haloperoxidase" evidence="2">
    <location>
        <begin position="199"/>
        <end position="310"/>
    </location>
</feature>
<dbReference type="AlphaFoldDB" id="A0A4D8PXU8"/>
<sequence>MVLAMAGRDRWMVGDCQGATAGRFGNRRLLPLPPREREGTHAQRGKGEGAGKDRLVDPRTTLTRRLQRHPLPGRERDCVADVGMVGDCQGDSPHAGHPCLAGPCGHETPARLFTPSLRGDGGVLWEIREMSDEGFTDRVLDGVNGLDGTARRKAVALGAEVPALRDGLQVPSSRMVLMPALGALWAAGLGMEKPGWSRLARQGLLAIALGTVAGKGIKRVVCRARPNEGRDPSRWGKADGKHASFPSGHAINVSALTTAVGLNRGLSPATMVSLGFAAAVGWSSLATERHWASDYAAGMATGVLAGLAAKALDGWAEDQLS</sequence>
<feature type="region of interest" description="Disordered" evidence="1">
    <location>
        <begin position="24"/>
        <end position="58"/>
    </location>
</feature>
<dbReference type="PANTHER" id="PTHR14969">
    <property type="entry name" value="SPHINGOSINE-1-PHOSPHATE PHOSPHOHYDROLASE"/>
    <property type="match status" value="1"/>
</dbReference>
<dbReference type="Gene3D" id="1.20.144.10">
    <property type="entry name" value="Phosphatidic acid phosphatase type 2/haloperoxidase"/>
    <property type="match status" value="1"/>
</dbReference>
<dbReference type="InterPro" id="IPR036938">
    <property type="entry name" value="PAP2/HPO_sf"/>
</dbReference>
<gene>
    <name evidence="3" type="ORF">D3867_12255</name>
</gene>
<proteinExistence type="predicted"/>
<evidence type="ECO:0000256" key="1">
    <source>
        <dbReference type="SAM" id="MobiDB-lite"/>
    </source>
</evidence>
<dbReference type="PANTHER" id="PTHR14969:SF13">
    <property type="entry name" value="AT30094P"/>
    <property type="match status" value="1"/>
</dbReference>
<dbReference type="Pfam" id="PF01569">
    <property type="entry name" value="PAP2"/>
    <property type="match status" value="1"/>
</dbReference>
<accession>A0A4D8PXU8</accession>
<dbReference type="Proteomes" id="UP000298596">
    <property type="component" value="Chromosome"/>
</dbReference>
<name>A0A4D8PXU8_AZOBR</name>
<dbReference type="SUPFAM" id="SSF48317">
    <property type="entry name" value="Acid phosphatase/Vanadium-dependent haloperoxidase"/>
    <property type="match status" value="1"/>
</dbReference>
<reference evidence="3 4" key="1">
    <citation type="submission" date="2018-09" db="EMBL/GenBank/DDBJ databases">
        <title>Whole genome based analysis of evolution and adaptive divergence in Indian and Brazilian strains of Azospirillum brasilense.</title>
        <authorList>
            <person name="Singh C."/>
            <person name="Tripathi A.K."/>
        </authorList>
    </citation>
    <scope>NUCLEOTIDE SEQUENCE [LARGE SCALE GENOMIC DNA]</scope>
    <source>
        <strain evidence="3 4">MTCC4036</strain>
    </source>
</reference>
<feature type="compositionally biased region" description="Basic and acidic residues" evidence="1">
    <location>
        <begin position="34"/>
        <end position="57"/>
    </location>
</feature>
<protein>
    <submittedName>
        <fullName evidence="3">Phosphatase PAP2 family protein</fullName>
    </submittedName>
</protein>
<dbReference type="EMBL" id="CP032330">
    <property type="protein sequence ID" value="QCO02717.1"/>
    <property type="molecule type" value="Genomic_DNA"/>
</dbReference>
<dbReference type="CDD" id="cd01610">
    <property type="entry name" value="PAP2_like"/>
    <property type="match status" value="1"/>
</dbReference>